<dbReference type="EMBL" id="MG923500">
    <property type="protein sequence ID" value="AZL93301.1"/>
    <property type="molecule type" value="Genomic_DNA"/>
</dbReference>
<evidence type="ECO:0000256" key="5">
    <source>
        <dbReference type="ARBA" id="ARBA00022967"/>
    </source>
</evidence>
<dbReference type="GO" id="GO:0016020">
    <property type="term" value="C:membrane"/>
    <property type="evidence" value="ECO:0007669"/>
    <property type="project" value="UniProtKB-SubCell"/>
</dbReference>
<evidence type="ECO:0000256" key="3">
    <source>
        <dbReference type="ARBA" id="ARBA00015944"/>
    </source>
</evidence>
<name>A0A3S5HLP6_9HYME</name>
<dbReference type="InterPro" id="IPR035973">
    <property type="entry name" value="Cyt_c_oxidase_su3-like_sf"/>
</dbReference>
<dbReference type="InterPro" id="IPR033945">
    <property type="entry name" value="Cyt_c_oxase_su3_dom"/>
</dbReference>
<dbReference type="GO" id="GO:0004129">
    <property type="term" value="F:cytochrome-c oxidase activity"/>
    <property type="evidence" value="ECO:0007669"/>
    <property type="project" value="InterPro"/>
</dbReference>
<keyword evidence="6 9" id="KW-1133">Transmembrane helix</keyword>
<feature type="transmembrane region" description="Helical" evidence="9">
    <location>
        <begin position="44"/>
        <end position="61"/>
    </location>
</feature>
<evidence type="ECO:0000259" key="10">
    <source>
        <dbReference type="PROSITE" id="PS50253"/>
    </source>
</evidence>
<comment type="function">
    <text evidence="8">Component of the cytochrome c oxidase, the last enzyme in the mitochondrial electron transport chain which drives oxidative phosphorylation. The respiratory chain contains 3 multisubunit complexes succinate dehydrogenase (complex II, CII), ubiquinol-cytochrome c oxidoreductase (cytochrome b-c1 complex, complex III, CIII) and cytochrome c oxidase (complex IV, CIV), that cooperate to transfer electrons derived from NADH and succinate to molecular oxygen, creating an electrochemical gradient over the inner membrane that drives transmembrane transport and the ATP synthase. Cytochrome c oxidase is the component of the respiratory chain that catalyzes the reduction of oxygen to water. Electrons originating from reduced cytochrome c in the intermembrane space (IMS) are transferred via the dinuclear copper A center (CU(A)) of subunit 2 and heme A of subunit 1 to the active site in subunit 1, a binuclear center (BNC) formed by heme A3 and copper B (CU(B)). The BNC reduces molecular oxygen to 2 water molecules using 4 electrons from cytochrome c in the IMS and 4 protons from the mitochondrial matrix.</text>
</comment>
<feature type="transmembrane region" description="Helical" evidence="9">
    <location>
        <begin position="81"/>
        <end position="105"/>
    </location>
</feature>
<dbReference type="AlphaFoldDB" id="A0A3S5HLP6"/>
<keyword evidence="8 11" id="KW-0496">Mitochondrion</keyword>
<feature type="transmembrane region" description="Helical" evidence="9">
    <location>
        <begin position="166"/>
        <end position="184"/>
    </location>
</feature>
<evidence type="ECO:0000256" key="8">
    <source>
        <dbReference type="RuleBase" id="RU003375"/>
    </source>
</evidence>
<dbReference type="Pfam" id="PF00510">
    <property type="entry name" value="COX3"/>
    <property type="match status" value="1"/>
</dbReference>
<dbReference type="GO" id="GO:0005739">
    <property type="term" value="C:mitochondrion"/>
    <property type="evidence" value="ECO:0007669"/>
    <property type="project" value="TreeGrafter"/>
</dbReference>
<gene>
    <name evidence="11" type="primary">cox3</name>
</gene>
<feature type="transmembrane region" description="Helical" evidence="9">
    <location>
        <begin position="132"/>
        <end position="154"/>
    </location>
</feature>
<protein>
    <recommendedName>
        <fullName evidence="3 8">Cytochrome c oxidase subunit 3</fullName>
    </recommendedName>
</protein>
<feature type="transmembrane region" description="Helical" evidence="9">
    <location>
        <begin position="196"/>
        <end position="223"/>
    </location>
</feature>
<dbReference type="GO" id="GO:0006123">
    <property type="term" value="P:mitochondrial electron transport, cytochrome c to oxygen"/>
    <property type="evidence" value="ECO:0007669"/>
    <property type="project" value="TreeGrafter"/>
</dbReference>
<geneLocation type="mitochondrion" evidence="11"/>
<keyword evidence="4 8" id="KW-0812">Transmembrane</keyword>
<proteinExistence type="inferred from homology"/>
<dbReference type="InterPro" id="IPR000298">
    <property type="entry name" value="Cyt_c_oxidase-like_su3"/>
</dbReference>
<evidence type="ECO:0000256" key="9">
    <source>
        <dbReference type="SAM" id="Phobius"/>
    </source>
</evidence>
<evidence type="ECO:0000256" key="6">
    <source>
        <dbReference type="ARBA" id="ARBA00022989"/>
    </source>
</evidence>
<feature type="domain" description="Heme-copper oxidase subunit III family profile" evidence="10">
    <location>
        <begin position="7"/>
        <end position="264"/>
    </location>
</feature>
<dbReference type="PANTHER" id="PTHR11403:SF7">
    <property type="entry name" value="CYTOCHROME C OXIDASE SUBUNIT 3"/>
    <property type="match status" value="1"/>
</dbReference>
<evidence type="ECO:0000256" key="7">
    <source>
        <dbReference type="ARBA" id="ARBA00023136"/>
    </source>
</evidence>
<accession>A0A3S5HLP6</accession>
<organism evidence="11">
    <name type="scientific">Hypsicera sp. ZJUH_2016019</name>
    <dbReference type="NCBI Taxonomy" id="2491161"/>
    <lineage>
        <taxon>Eukaryota</taxon>
        <taxon>Metazoa</taxon>
        <taxon>Ecdysozoa</taxon>
        <taxon>Arthropoda</taxon>
        <taxon>Hexapoda</taxon>
        <taxon>Insecta</taxon>
        <taxon>Pterygota</taxon>
        <taxon>Neoptera</taxon>
        <taxon>Endopterygota</taxon>
        <taxon>Hymenoptera</taxon>
        <taxon>Apocrita</taxon>
        <taxon>Ichneumonoidea</taxon>
        <taxon>Ichneumonidae</taxon>
        <taxon>Metopiinae</taxon>
        <taxon>Hypsicera</taxon>
    </lineage>
</organism>
<dbReference type="CDD" id="cd01665">
    <property type="entry name" value="Cyt_c_Oxidase_III"/>
    <property type="match status" value="1"/>
</dbReference>
<dbReference type="InterPro" id="IPR013833">
    <property type="entry name" value="Cyt_c_oxidase_su3_a-hlx"/>
</dbReference>
<evidence type="ECO:0000256" key="2">
    <source>
        <dbReference type="ARBA" id="ARBA00010581"/>
    </source>
</evidence>
<evidence type="ECO:0000256" key="1">
    <source>
        <dbReference type="ARBA" id="ARBA00004141"/>
    </source>
</evidence>
<keyword evidence="7 9" id="KW-0472">Membrane</keyword>
<dbReference type="Gene3D" id="1.20.120.80">
    <property type="entry name" value="Cytochrome c oxidase, subunit III, four-helix bundle"/>
    <property type="match status" value="1"/>
</dbReference>
<feature type="transmembrane region" description="Helical" evidence="9">
    <location>
        <begin position="243"/>
        <end position="263"/>
    </location>
</feature>
<comment type="similarity">
    <text evidence="2 8">Belongs to the cytochrome c oxidase subunit 3 family.</text>
</comment>
<sequence>MSYMLKFTHPFHLVTLSPWPLMTSFSILNSLIGTIQWLNEHNSILISLSGFSLIINIFQWWRDITRESTYQGFHTFEVYKLMRLGMILFIISEIFFFLSFFWTFFHVSLTPNIEIGGNWPPLSIVPFNPYNIPLLNTIILLTSGMSITWSHYCILNNMKSSSSKSLFLTIILGGYFTSIQMIEYQESLFSINDSVFGSIFFLITGFHGIHVIIGTIFILLTFFRLKKSHFSSCHHFGFEASSWYWHFVDVIWLFVYIFLYWWIF</sequence>
<evidence type="ECO:0000256" key="4">
    <source>
        <dbReference type="ARBA" id="ARBA00022692"/>
    </source>
</evidence>
<dbReference type="SUPFAM" id="SSF81452">
    <property type="entry name" value="Cytochrome c oxidase subunit III-like"/>
    <property type="match status" value="1"/>
</dbReference>
<comment type="subcellular location">
    <subcellularLocation>
        <location evidence="1">Membrane</location>
        <topology evidence="1">Multi-pass membrane protein</topology>
    </subcellularLocation>
</comment>
<keyword evidence="5" id="KW-1278">Translocase</keyword>
<dbReference type="Gene3D" id="1.10.287.70">
    <property type="match status" value="1"/>
</dbReference>
<dbReference type="InterPro" id="IPR024791">
    <property type="entry name" value="Cyt_c/ubiquinol_Oxase_su3"/>
</dbReference>
<feature type="transmembrane region" description="Helical" evidence="9">
    <location>
        <begin position="21"/>
        <end position="38"/>
    </location>
</feature>
<dbReference type="PANTHER" id="PTHR11403">
    <property type="entry name" value="CYTOCHROME C OXIDASE SUBUNIT III"/>
    <property type="match status" value="1"/>
</dbReference>
<reference evidence="11" key="1">
    <citation type="journal article" date="2018" name="Mol. Phylogenet. Evol.">
        <title>Mitochondrial phylogenomics of the Hymenoptera.</title>
        <authorList>
            <person name="Tang P."/>
            <person name="Zhu J.C."/>
            <person name="Zheng B.Y."/>
            <person name="Wei S.J."/>
            <person name="Sharkey M."/>
            <person name="Chen X.X."/>
            <person name="Vogler A.P."/>
        </authorList>
    </citation>
    <scope>NUCLEOTIDE SEQUENCE</scope>
</reference>
<dbReference type="PROSITE" id="PS50253">
    <property type="entry name" value="COX3"/>
    <property type="match status" value="1"/>
</dbReference>
<evidence type="ECO:0000313" key="11">
    <source>
        <dbReference type="EMBL" id="AZL93301.1"/>
    </source>
</evidence>